<evidence type="ECO:0008006" key="5">
    <source>
        <dbReference type="Google" id="ProtNLM"/>
    </source>
</evidence>
<keyword evidence="4" id="KW-1185">Reference proteome</keyword>
<dbReference type="RefSeq" id="WP_111408599.1">
    <property type="nucleotide sequence ID" value="NZ_QKXH01000002.1"/>
</dbReference>
<protein>
    <recommendedName>
        <fullName evidence="5">DUF3300 domain-containing protein</fullName>
    </recommendedName>
</protein>
<comment type="caution">
    <text evidence="3">The sequence shown here is derived from an EMBL/GenBank/DDBJ whole genome shotgun (WGS) entry which is preliminary data.</text>
</comment>
<dbReference type="AlphaFoldDB" id="A0A2W7TWR5"/>
<evidence type="ECO:0000256" key="2">
    <source>
        <dbReference type="SAM" id="SignalP"/>
    </source>
</evidence>
<sequence length="180" mass="20667">MKTIKLFIIAILFFAGSSTQAQVAVDVNIGTPNVNVHVGTPPPPAPAPIPVWGPVGYDEVEYYYLPDIQVYYDIRLAQYIYFGNGKWIRSRYLPTYCRDYDLYHGYKVVLTDYHGHSPYTYFNTHKVKYYKGYKGKPQKSRGEYKVRYEDNDHDHHDNDHHDNGNHGGKGHNGNGKGGKH</sequence>
<feature type="chain" id="PRO_5016153010" description="DUF3300 domain-containing protein" evidence="2">
    <location>
        <begin position="22"/>
        <end position="180"/>
    </location>
</feature>
<dbReference type="EMBL" id="QKXH01000002">
    <property type="protein sequence ID" value="PZX94498.1"/>
    <property type="molecule type" value="Genomic_DNA"/>
</dbReference>
<feature type="signal peptide" evidence="2">
    <location>
        <begin position="1"/>
        <end position="21"/>
    </location>
</feature>
<accession>A0A2W7TWR5</accession>
<evidence type="ECO:0000313" key="4">
    <source>
        <dbReference type="Proteomes" id="UP000249177"/>
    </source>
</evidence>
<feature type="compositionally biased region" description="Basic and acidic residues" evidence="1">
    <location>
        <begin position="150"/>
        <end position="164"/>
    </location>
</feature>
<reference evidence="3 4" key="1">
    <citation type="submission" date="2018-06" db="EMBL/GenBank/DDBJ databases">
        <title>Flavobacterium sp IMCC34762, genome.</title>
        <authorList>
            <person name="Joung Y."/>
            <person name="Cho J."/>
            <person name="Song J."/>
        </authorList>
    </citation>
    <scope>NUCLEOTIDE SEQUENCE [LARGE SCALE GENOMIC DNA]</scope>
    <source>
        <strain evidence="3 4">IMCC34762</strain>
    </source>
</reference>
<organism evidence="3 4">
    <name type="scientific">Flavobacterium aquariorum</name>
    <dbReference type="NCBI Taxonomy" id="2217670"/>
    <lineage>
        <taxon>Bacteria</taxon>
        <taxon>Pseudomonadati</taxon>
        <taxon>Bacteroidota</taxon>
        <taxon>Flavobacteriia</taxon>
        <taxon>Flavobacteriales</taxon>
        <taxon>Flavobacteriaceae</taxon>
        <taxon>Flavobacterium</taxon>
    </lineage>
</organism>
<gene>
    <name evidence="3" type="ORF">DOS84_02780</name>
</gene>
<evidence type="ECO:0000313" key="3">
    <source>
        <dbReference type="EMBL" id="PZX94498.1"/>
    </source>
</evidence>
<keyword evidence="2" id="KW-0732">Signal</keyword>
<feature type="compositionally biased region" description="Gly residues" evidence="1">
    <location>
        <begin position="165"/>
        <end position="180"/>
    </location>
</feature>
<dbReference type="Proteomes" id="UP000249177">
    <property type="component" value="Unassembled WGS sequence"/>
</dbReference>
<proteinExistence type="predicted"/>
<dbReference type="OrthoDB" id="799522at2"/>
<evidence type="ECO:0000256" key="1">
    <source>
        <dbReference type="SAM" id="MobiDB-lite"/>
    </source>
</evidence>
<feature type="region of interest" description="Disordered" evidence="1">
    <location>
        <begin position="150"/>
        <end position="180"/>
    </location>
</feature>
<name>A0A2W7TWR5_9FLAO</name>